<organism evidence="1 2">
    <name type="scientific">Fusarium oxysporum f. sp. narcissi</name>
    <dbReference type="NCBI Taxonomy" id="451672"/>
    <lineage>
        <taxon>Eukaryota</taxon>
        <taxon>Fungi</taxon>
        <taxon>Dikarya</taxon>
        <taxon>Ascomycota</taxon>
        <taxon>Pezizomycotina</taxon>
        <taxon>Sordariomycetes</taxon>
        <taxon>Hypocreomycetidae</taxon>
        <taxon>Hypocreales</taxon>
        <taxon>Nectriaceae</taxon>
        <taxon>Fusarium</taxon>
        <taxon>Fusarium oxysporum species complex</taxon>
    </lineage>
</organism>
<evidence type="ECO:0000313" key="2">
    <source>
        <dbReference type="Proteomes" id="UP000290540"/>
    </source>
</evidence>
<dbReference type="AlphaFoldDB" id="A0A4Q2W878"/>
<reference evidence="1 2" key="1">
    <citation type="submission" date="2016-12" db="EMBL/GenBank/DDBJ databases">
        <title>Draft genome sequence of Fusarium oxysporum causing rot on Narcissus.</title>
        <authorList>
            <person name="Armitage A.D."/>
            <person name="Taylor A."/>
            <person name="Clarkson J.P."/>
            <person name="Harrison R.J."/>
            <person name="Jackson A.C."/>
        </authorList>
    </citation>
    <scope>NUCLEOTIDE SEQUENCE [LARGE SCALE GENOMIC DNA]</scope>
    <source>
        <strain evidence="1 2">N139</strain>
    </source>
</reference>
<proteinExistence type="predicted"/>
<dbReference type="Proteomes" id="UP000290540">
    <property type="component" value="Unassembled WGS sequence"/>
</dbReference>
<protein>
    <submittedName>
        <fullName evidence="1">Uncharacterized protein</fullName>
    </submittedName>
</protein>
<sequence length="40" mass="3947">MPLTAGTCAGFAPAAISGLIVSNSCRIEAAFGSVTCFPLT</sequence>
<accession>A0A4Q2W878</accession>
<gene>
    <name evidence="1" type="ORF">BFJ63_vAg1411</name>
</gene>
<comment type="caution">
    <text evidence="1">The sequence shown here is derived from an EMBL/GenBank/DDBJ whole genome shotgun (WGS) entry which is preliminary data.</text>
</comment>
<dbReference type="EMBL" id="MQTW01000006">
    <property type="protein sequence ID" value="RYC95595.1"/>
    <property type="molecule type" value="Genomic_DNA"/>
</dbReference>
<name>A0A4Q2W878_FUSOX</name>
<evidence type="ECO:0000313" key="1">
    <source>
        <dbReference type="EMBL" id="RYC95595.1"/>
    </source>
</evidence>